<evidence type="ECO:0000256" key="1">
    <source>
        <dbReference type="ARBA" id="ARBA00022679"/>
    </source>
</evidence>
<protein>
    <submittedName>
        <fullName evidence="3">Uncharacterized protein</fullName>
    </submittedName>
</protein>
<name>A0AAV8SFX3_9ROSI</name>
<dbReference type="AlphaFoldDB" id="A0AAV8SFX3"/>
<dbReference type="EMBL" id="JAIWQS010000011">
    <property type="protein sequence ID" value="KAJ8751146.1"/>
    <property type="molecule type" value="Genomic_DNA"/>
</dbReference>
<reference evidence="3 4" key="1">
    <citation type="submission" date="2021-09" db="EMBL/GenBank/DDBJ databases">
        <title>Genomic insights and catalytic innovation underlie evolution of tropane alkaloids biosynthesis.</title>
        <authorList>
            <person name="Wang Y.-J."/>
            <person name="Tian T."/>
            <person name="Huang J.-P."/>
            <person name="Huang S.-X."/>
        </authorList>
    </citation>
    <scope>NUCLEOTIDE SEQUENCE [LARGE SCALE GENOMIC DNA]</scope>
    <source>
        <strain evidence="3">KIB-2018</strain>
        <tissue evidence="3">Leaf</tissue>
    </source>
</reference>
<organism evidence="3 4">
    <name type="scientific">Erythroxylum novogranatense</name>
    <dbReference type="NCBI Taxonomy" id="1862640"/>
    <lineage>
        <taxon>Eukaryota</taxon>
        <taxon>Viridiplantae</taxon>
        <taxon>Streptophyta</taxon>
        <taxon>Embryophyta</taxon>
        <taxon>Tracheophyta</taxon>
        <taxon>Spermatophyta</taxon>
        <taxon>Magnoliopsida</taxon>
        <taxon>eudicotyledons</taxon>
        <taxon>Gunneridae</taxon>
        <taxon>Pentapetalae</taxon>
        <taxon>rosids</taxon>
        <taxon>fabids</taxon>
        <taxon>Malpighiales</taxon>
        <taxon>Erythroxylaceae</taxon>
        <taxon>Erythroxylum</taxon>
    </lineage>
</organism>
<gene>
    <name evidence="3" type="ORF">K2173_016327</name>
</gene>
<sequence length="454" mass="50915">MALNNSVTIVETCQVSPFPASEEFSLPLTFFDVFWLNFPSVDGILFYEITDLEPFLFYSTILPKLKHSLSLALFHYLPLAGRIRRHAESNKPIIFYNPNDGIILTIAESDADFNYLSTDEVRDAKESHPYVPKLSITDTDASVLAVQMTLFPNKGFSIGYTMHHAGFDGKSLAMFMKAWSYIYKHCDGNEISQFQLLQELVPSFDRTLIKDPYGLEKLFLQQWAAITNSKSSLKLIPGLCTIPNVVRATFHLTRENINNLKKIFASQQMSNQLHLSAFVVTCSYVLVCRMKARGGDRNRKVDFAIAVDYRGLIDPPLPGNYFGNCIFYHGMMESAREFMEANGVFAVAEKISGIIKGLKKNLFEGAEEKILEMKNSERGVEHIGVAGSPQLNVYGNDFGWGRPKKVEILSIDRTGSISLNESRDGKGGVEIGLAMPRHEMEAFASLFFSGLKAF</sequence>
<dbReference type="PANTHER" id="PTHR31625">
    <property type="match status" value="1"/>
</dbReference>
<accession>A0AAV8SFX3</accession>
<dbReference type="InterPro" id="IPR051504">
    <property type="entry name" value="Plant_metabolite_acyltrans"/>
</dbReference>
<evidence type="ECO:0000256" key="2">
    <source>
        <dbReference type="ARBA" id="ARBA00023315"/>
    </source>
</evidence>
<keyword evidence="1" id="KW-0808">Transferase</keyword>
<dbReference type="Proteomes" id="UP001159364">
    <property type="component" value="Linkage Group LG11"/>
</dbReference>
<keyword evidence="2" id="KW-0012">Acyltransferase</keyword>
<dbReference type="Gene3D" id="3.30.559.10">
    <property type="entry name" value="Chloramphenicol acetyltransferase-like domain"/>
    <property type="match status" value="2"/>
</dbReference>
<keyword evidence="4" id="KW-1185">Reference proteome</keyword>
<evidence type="ECO:0000313" key="4">
    <source>
        <dbReference type="Proteomes" id="UP001159364"/>
    </source>
</evidence>
<evidence type="ECO:0000313" key="3">
    <source>
        <dbReference type="EMBL" id="KAJ8751146.1"/>
    </source>
</evidence>
<dbReference type="InterPro" id="IPR023213">
    <property type="entry name" value="CAT-like_dom_sf"/>
</dbReference>
<dbReference type="GO" id="GO:0016747">
    <property type="term" value="F:acyltransferase activity, transferring groups other than amino-acyl groups"/>
    <property type="evidence" value="ECO:0007669"/>
    <property type="project" value="UniProtKB-ARBA"/>
</dbReference>
<dbReference type="Pfam" id="PF02458">
    <property type="entry name" value="Transferase"/>
    <property type="match status" value="1"/>
</dbReference>
<comment type="caution">
    <text evidence="3">The sequence shown here is derived from an EMBL/GenBank/DDBJ whole genome shotgun (WGS) entry which is preliminary data.</text>
</comment>
<proteinExistence type="predicted"/>